<feature type="domain" description="Fe2OG dioxygenase" evidence="1">
    <location>
        <begin position="37"/>
        <end position="144"/>
    </location>
</feature>
<dbReference type="AlphaFoldDB" id="A0A914CFD5"/>
<dbReference type="PANTHER" id="PTHR47990">
    <property type="entry name" value="2-OXOGLUTARATE (2OG) AND FE(II)-DEPENDENT OXYGENASE SUPERFAMILY PROTEIN-RELATED"/>
    <property type="match status" value="1"/>
</dbReference>
<sequence length="177" mass="20282">MQQLYSTSMEILEILAEELNINKEWFLQQHVIDERPNYTTLRLLHYPSVPEDMPTGTERCGDHTDYGTITLLFQDEVGGLEVMNRAGEFVFVEPIKHAILLNTGDLLERWSGGINKATRHRVRAPADPKLRKQIRQSIAYFVHPLHRTIVEPLAGEKDLYSSVNAGDFVADIFARTY</sequence>
<dbReference type="InterPro" id="IPR050231">
    <property type="entry name" value="Iron_ascorbate_oxido_reductase"/>
</dbReference>
<accession>A0A914CFD5</accession>
<evidence type="ECO:0000259" key="1">
    <source>
        <dbReference type="PROSITE" id="PS51471"/>
    </source>
</evidence>
<organism evidence="2 3">
    <name type="scientific">Acrobeloides nanus</name>
    <dbReference type="NCBI Taxonomy" id="290746"/>
    <lineage>
        <taxon>Eukaryota</taxon>
        <taxon>Metazoa</taxon>
        <taxon>Ecdysozoa</taxon>
        <taxon>Nematoda</taxon>
        <taxon>Chromadorea</taxon>
        <taxon>Rhabditida</taxon>
        <taxon>Tylenchina</taxon>
        <taxon>Cephalobomorpha</taxon>
        <taxon>Cephaloboidea</taxon>
        <taxon>Cephalobidae</taxon>
        <taxon>Acrobeloides</taxon>
    </lineage>
</organism>
<dbReference type="WBParaSite" id="ACRNAN_scaffold103.g17215.t1">
    <property type="protein sequence ID" value="ACRNAN_scaffold103.g17215.t1"/>
    <property type="gene ID" value="ACRNAN_scaffold103.g17215"/>
</dbReference>
<dbReference type="Proteomes" id="UP000887540">
    <property type="component" value="Unplaced"/>
</dbReference>
<dbReference type="InterPro" id="IPR044861">
    <property type="entry name" value="IPNS-like_FE2OG_OXY"/>
</dbReference>
<dbReference type="InterPro" id="IPR027443">
    <property type="entry name" value="IPNS-like_sf"/>
</dbReference>
<evidence type="ECO:0000313" key="2">
    <source>
        <dbReference type="Proteomes" id="UP000887540"/>
    </source>
</evidence>
<evidence type="ECO:0000313" key="3">
    <source>
        <dbReference type="WBParaSite" id="ACRNAN_scaffold103.g17215.t1"/>
    </source>
</evidence>
<dbReference type="PROSITE" id="PS51471">
    <property type="entry name" value="FE2OG_OXY"/>
    <property type="match status" value="1"/>
</dbReference>
<reference evidence="3" key="1">
    <citation type="submission" date="2022-11" db="UniProtKB">
        <authorList>
            <consortium name="WormBaseParasite"/>
        </authorList>
    </citation>
    <scope>IDENTIFICATION</scope>
</reference>
<proteinExistence type="predicted"/>
<dbReference type="Gene3D" id="2.60.120.330">
    <property type="entry name" value="B-lactam Antibiotic, Isopenicillin N Synthase, Chain"/>
    <property type="match status" value="1"/>
</dbReference>
<dbReference type="SUPFAM" id="SSF51197">
    <property type="entry name" value="Clavaminate synthase-like"/>
    <property type="match status" value="1"/>
</dbReference>
<protein>
    <submittedName>
        <fullName evidence="3">Fe2OG dioxygenase domain-containing protein</fullName>
    </submittedName>
</protein>
<dbReference type="Pfam" id="PF03171">
    <property type="entry name" value="2OG-FeII_Oxy"/>
    <property type="match status" value="1"/>
</dbReference>
<keyword evidence="2" id="KW-1185">Reference proteome</keyword>
<dbReference type="InterPro" id="IPR005123">
    <property type="entry name" value="Oxoglu/Fe-dep_dioxygenase_dom"/>
</dbReference>
<name>A0A914CFD5_9BILA</name>